<keyword evidence="2" id="KW-0812">Transmembrane</keyword>
<evidence type="ECO:0000256" key="2">
    <source>
        <dbReference type="SAM" id="Phobius"/>
    </source>
</evidence>
<feature type="transmembrane region" description="Helical" evidence="2">
    <location>
        <begin position="193"/>
        <end position="213"/>
    </location>
</feature>
<dbReference type="OrthoDB" id="4870188at2"/>
<dbReference type="SUPFAM" id="SSF48317">
    <property type="entry name" value="Acid phosphatase/Vanadium-dependent haloperoxidase"/>
    <property type="match status" value="1"/>
</dbReference>
<sequence length="298" mass="31873">MRETPRPQGTADDAWTKPPQFRLGCAFAHTAGASGSGNPHRSDGRPPHTPRGARYPGQDGCPGTSPPVPGQPYVVIGICVLLFALCTWLALAGGPLLRADERFGGVVFRGPMPRGVAEFLSDLGNTTIALPVLAVVIAYSGWQSHRRRTARWWLPGLSAAVSMAAVPALVVPFKEFVARPAPPTMEGVGYYPSGHTATASVAYGACVLLILPLLRSPVTRRVLRISWAVLSVAVGIGLVRCAYHWPLDVLASWCLAVILLELMALTAQRENTGPGPRGQRRPSPRRPREGRGDSRTAD</sequence>
<dbReference type="EMBL" id="MVFC01000018">
    <property type="protein sequence ID" value="OON76434.1"/>
    <property type="molecule type" value="Genomic_DNA"/>
</dbReference>
<keyword evidence="5" id="KW-1185">Reference proteome</keyword>
<dbReference type="AlphaFoldDB" id="A0A1V4A5Z5"/>
<dbReference type="SMART" id="SM00014">
    <property type="entry name" value="acidPPc"/>
    <property type="match status" value="1"/>
</dbReference>
<reference evidence="4 5" key="1">
    <citation type="submission" date="2017-02" db="EMBL/GenBank/DDBJ databases">
        <title>Draft Genome Sequence of Streptomyces tsukubaensis F601, a Producer of the immunosuppressant tacrolimus FK506.</title>
        <authorList>
            <person name="Zong G."/>
            <person name="Zhong C."/>
            <person name="Fu J."/>
            <person name="Qin R."/>
            <person name="Cao G."/>
        </authorList>
    </citation>
    <scope>NUCLEOTIDE SEQUENCE [LARGE SCALE GENOMIC DNA]</scope>
    <source>
        <strain evidence="4 5">F601</strain>
    </source>
</reference>
<dbReference type="Gene3D" id="1.20.144.10">
    <property type="entry name" value="Phosphatidic acid phosphatase type 2/haloperoxidase"/>
    <property type="match status" value="1"/>
</dbReference>
<dbReference type="InterPro" id="IPR036938">
    <property type="entry name" value="PAP2/HPO_sf"/>
</dbReference>
<dbReference type="Proteomes" id="UP000190539">
    <property type="component" value="Unassembled WGS sequence"/>
</dbReference>
<feature type="region of interest" description="Disordered" evidence="1">
    <location>
        <begin position="270"/>
        <end position="298"/>
    </location>
</feature>
<dbReference type="STRING" id="83656.B1H18_21090"/>
<feature type="transmembrane region" description="Helical" evidence="2">
    <location>
        <begin position="249"/>
        <end position="267"/>
    </location>
</feature>
<feature type="transmembrane region" description="Helical" evidence="2">
    <location>
        <begin position="152"/>
        <end position="173"/>
    </location>
</feature>
<feature type="compositionally biased region" description="Basic and acidic residues" evidence="1">
    <location>
        <begin position="286"/>
        <end position="298"/>
    </location>
</feature>
<dbReference type="CDD" id="cd03392">
    <property type="entry name" value="PAP2_like_2"/>
    <property type="match status" value="1"/>
</dbReference>
<feature type="region of interest" description="Disordered" evidence="1">
    <location>
        <begin position="29"/>
        <end position="64"/>
    </location>
</feature>
<keyword evidence="2" id="KW-1133">Transmembrane helix</keyword>
<keyword evidence="2" id="KW-0472">Membrane</keyword>
<gene>
    <name evidence="4" type="ORF">B1H18_21090</name>
</gene>
<comment type="caution">
    <text evidence="4">The sequence shown here is derived from an EMBL/GenBank/DDBJ whole genome shotgun (WGS) entry which is preliminary data.</text>
</comment>
<feature type="transmembrane region" description="Helical" evidence="2">
    <location>
        <begin position="73"/>
        <end position="99"/>
    </location>
</feature>
<dbReference type="InterPro" id="IPR000326">
    <property type="entry name" value="PAP2/HPO"/>
</dbReference>
<dbReference type="Pfam" id="PF01569">
    <property type="entry name" value="PAP2"/>
    <property type="match status" value="1"/>
</dbReference>
<name>A0A1V4A5Z5_9ACTN</name>
<accession>A0A1V4A5Z5</accession>
<protein>
    <recommendedName>
        <fullName evidence="3">Phosphatidic acid phosphatase type 2/haloperoxidase domain-containing protein</fullName>
    </recommendedName>
</protein>
<evidence type="ECO:0000259" key="3">
    <source>
        <dbReference type="SMART" id="SM00014"/>
    </source>
</evidence>
<feature type="domain" description="Phosphatidic acid phosphatase type 2/haloperoxidase" evidence="3">
    <location>
        <begin position="155"/>
        <end position="264"/>
    </location>
</feature>
<evidence type="ECO:0000256" key="1">
    <source>
        <dbReference type="SAM" id="MobiDB-lite"/>
    </source>
</evidence>
<feature type="transmembrane region" description="Helical" evidence="2">
    <location>
        <begin position="225"/>
        <end position="243"/>
    </location>
</feature>
<proteinExistence type="predicted"/>
<organism evidence="4 5">
    <name type="scientific">Streptomyces tsukubensis</name>
    <dbReference type="NCBI Taxonomy" id="83656"/>
    <lineage>
        <taxon>Bacteria</taxon>
        <taxon>Bacillati</taxon>
        <taxon>Actinomycetota</taxon>
        <taxon>Actinomycetes</taxon>
        <taxon>Kitasatosporales</taxon>
        <taxon>Streptomycetaceae</taxon>
        <taxon>Streptomyces</taxon>
    </lineage>
</organism>
<evidence type="ECO:0000313" key="4">
    <source>
        <dbReference type="EMBL" id="OON76434.1"/>
    </source>
</evidence>
<feature type="transmembrane region" description="Helical" evidence="2">
    <location>
        <begin position="119"/>
        <end position="140"/>
    </location>
</feature>
<evidence type="ECO:0000313" key="5">
    <source>
        <dbReference type="Proteomes" id="UP000190539"/>
    </source>
</evidence>